<comment type="caution">
    <text evidence="2">The sequence shown here is derived from an EMBL/GenBank/DDBJ whole genome shotgun (WGS) entry which is preliminary data.</text>
</comment>
<feature type="compositionally biased region" description="Basic and acidic residues" evidence="1">
    <location>
        <begin position="90"/>
        <end position="100"/>
    </location>
</feature>
<feature type="compositionally biased region" description="Basic and acidic residues" evidence="1">
    <location>
        <begin position="28"/>
        <end position="47"/>
    </location>
</feature>
<dbReference type="Proteomes" id="UP000321750">
    <property type="component" value="Unassembled WGS sequence"/>
</dbReference>
<dbReference type="RefSeq" id="WP_147045124.1">
    <property type="nucleotide sequence ID" value="NZ_BJZV01000002.1"/>
</dbReference>
<dbReference type="Gene3D" id="1.20.120.20">
    <property type="entry name" value="Apolipoprotein"/>
    <property type="match status" value="1"/>
</dbReference>
<feature type="region of interest" description="Disordered" evidence="1">
    <location>
        <begin position="70"/>
        <end position="100"/>
    </location>
</feature>
<name>A0A512JFU3_9HYPH</name>
<dbReference type="AlphaFoldDB" id="A0A512JFU3"/>
<evidence type="ECO:0000313" key="2">
    <source>
        <dbReference type="EMBL" id="GEP08803.1"/>
    </source>
</evidence>
<protein>
    <recommendedName>
        <fullName evidence="4">DUF883 domain-containing protein</fullName>
    </recommendedName>
</protein>
<proteinExistence type="predicted"/>
<evidence type="ECO:0000313" key="3">
    <source>
        <dbReference type="Proteomes" id="UP000321750"/>
    </source>
</evidence>
<gene>
    <name evidence="2" type="ORF">MGN01_06480</name>
</gene>
<reference evidence="2 3" key="1">
    <citation type="submission" date="2019-07" db="EMBL/GenBank/DDBJ databases">
        <title>Whole genome shotgun sequence of Methylobacterium gnaphalii NBRC 107716.</title>
        <authorList>
            <person name="Hosoyama A."/>
            <person name="Uohara A."/>
            <person name="Ohji S."/>
            <person name="Ichikawa N."/>
        </authorList>
    </citation>
    <scope>NUCLEOTIDE SEQUENCE [LARGE SCALE GENOMIC DNA]</scope>
    <source>
        <strain evidence="2 3">NBRC 107716</strain>
    </source>
</reference>
<accession>A0A512JFU3</accession>
<dbReference type="OrthoDB" id="7990428at2"/>
<keyword evidence="3" id="KW-1185">Reference proteome</keyword>
<dbReference type="EMBL" id="BJZV01000002">
    <property type="protein sequence ID" value="GEP08803.1"/>
    <property type="molecule type" value="Genomic_DNA"/>
</dbReference>
<feature type="region of interest" description="Disordered" evidence="1">
    <location>
        <begin position="1"/>
        <end position="57"/>
    </location>
</feature>
<organism evidence="2 3">
    <name type="scientific">Methylobacterium gnaphalii</name>
    <dbReference type="NCBI Taxonomy" id="1010610"/>
    <lineage>
        <taxon>Bacteria</taxon>
        <taxon>Pseudomonadati</taxon>
        <taxon>Pseudomonadota</taxon>
        <taxon>Alphaproteobacteria</taxon>
        <taxon>Hyphomicrobiales</taxon>
        <taxon>Methylobacteriaceae</taxon>
        <taxon>Methylobacterium</taxon>
    </lineage>
</organism>
<evidence type="ECO:0000256" key="1">
    <source>
        <dbReference type="SAM" id="MobiDB-lite"/>
    </source>
</evidence>
<sequence length="239" mass="25915">MSDNKIPGGGSPSLPDDITAKAGLPRQQETEHSLHNISDRARQEAKDALASTHDVGDRAAATAETTAREAANAASDVRGRVSDAVQSARGRVEETADRVRGQAADAYDDVRSWANDRIDQHGRRVTDLADRGYVRLRDTRNATEAFVSDNPLLVGVVGLAAGLLLGALLPRTRREDEALGPWADEVRDQGLRYAREMTHRGREYVEAALDTDTLDAAVRRAGVKEDPVYGGSDRTAHRL</sequence>
<evidence type="ECO:0008006" key="4">
    <source>
        <dbReference type="Google" id="ProtNLM"/>
    </source>
</evidence>